<dbReference type="GO" id="GO:0006355">
    <property type="term" value="P:regulation of DNA-templated transcription"/>
    <property type="evidence" value="ECO:0007669"/>
    <property type="project" value="InterPro"/>
</dbReference>
<keyword evidence="2" id="KW-0547">Nucleotide-binding</keyword>
<dbReference type="InterPro" id="IPR002078">
    <property type="entry name" value="Sigma_54_int"/>
</dbReference>
<dbReference type="Pfam" id="PF00158">
    <property type="entry name" value="Sigma54_activat"/>
    <property type="match status" value="1"/>
</dbReference>
<dbReference type="PRINTS" id="PR01590">
    <property type="entry name" value="HTHFIS"/>
</dbReference>
<dbReference type="RefSeq" id="WP_040100558.1">
    <property type="nucleotide sequence ID" value="NZ_JWJD01000007.1"/>
</dbReference>
<dbReference type="InterPro" id="IPR009057">
    <property type="entry name" value="Homeodomain-like_sf"/>
</dbReference>
<evidence type="ECO:0000256" key="5">
    <source>
        <dbReference type="ARBA" id="ARBA00023015"/>
    </source>
</evidence>
<sequence length="449" mass="49934">MSKRSLLIIEDDDSLRRVLEFSLEEAGYQVLTAADGDVGLELFRNAQPPLVITDIAMPGMSGYEVLKAIKQERPETLVVVITAFGSVEKAVEAMKLGAYDYLTKPFGRDELRLVVAKALAYRGLQEENARLKEELNERVDFSSIVGISEKMQQVFDVVRRVADTEATVLLLGESGTGKELVASAIHHGSERAKEPFVPVNCAAIPHELLESELFGHVRGAFTGAVRDRPGKFAQADGGTLFLDEVGDLPHDLQPKLLRALQEREIEPVGGSARKVDVRVVAATNCNLEEAVAAGRFREDLYYRLAVIPVYLPALRERLDDIPVLVHHFLKKHGGEGVRISDALSRQLASHTWPGNVRELENCVERMLILRRSDILDVEDFRPVAGTTAKSSQLRVLNLPDGGYALEDIEKEAVLEALRRNDGNQTRAAAFLRIPRHTLIYRMEKYGIRK</sequence>
<dbReference type="FunFam" id="3.40.50.300:FF:000006">
    <property type="entry name" value="DNA-binding transcriptional regulator NtrC"/>
    <property type="match status" value="1"/>
</dbReference>
<evidence type="ECO:0000313" key="12">
    <source>
        <dbReference type="Proteomes" id="UP000035068"/>
    </source>
</evidence>
<keyword evidence="1 8" id="KW-0597">Phosphoprotein</keyword>
<evidence type="ECO:0000313" key="11">
    <source>
        <dbReference type="EMBL" id="KIH75788.1"/>
    </source>
</evidence>
<dbReference type="PANTHER" id="PTHR32071:SF113">
    <property type="entry name" value="ALGINATE BIOSYNTHESIS TRANSCRIPTIONAL REGULATORY PROTEIN ALGB"/>
    <property type="match status" value="1"/>
</dbReference>
<dbReference type="Gene3D" id="1.10.8.60">
    <property type="match status" value="1"/>
</dbReference>
<dbReference type="PROSITE" id="PS50045">
    <property type="entry name" value="SIGMA54_INTERACT_4"/>
    <property type="match status" value="1"/>
</dbReference>
<dbReference type="InterPro" id="IPR027417">
    <property type="entry name" value="P-loop_NTPase"/>
</dbReference>
<gene>
    <name evidence="11" type="ORF">GFER_14415</name>
</gene>
<reference evidence="11 12" key="1">
    <citation type="submission" date="2014-12" db="EMBL/GenBank/DDBJ databases">
        <title>Genomes of Geoalkalibacter ferrihydriticus and Geoalkalibacter subterraneus, two haloalkaliphilic metal-reducing members of the Geobacteraceae.</title>
        <authorList>
            <person name="Badalamenti J.P."/>
            <person name="Torres C.I."/>
            <person name="Krajmalnik-Brown R."/>
            <person name="Bond D.R."/>
        </authorList>
    </citation>
    <scope>NUCLEOTIDE SEQUENCE [LARGE SCALE GENOMIC DNA]</scope>
    <source>
        <strain evidence="11 12">DSM 17813</strain>
    </source>
</reference>
<organism evidence="11 12">
    <name type="scientific">Geoalkalibacter ferrihydriticus DSM 17813</name>
    <dbReference type="NCBI Taxonomy" id="1121915"/>
    <lineage>
        <taxon>Bacteria</taxon>
        <taxon>Pseudomonadati</taxon>
        <taxon>Thermodesulfobacteriota</taxon>
        <taxon>Desulfuromonadia</taxon>
        <taxon>Desulfuromonadales</taxon>
        <taxon>Geoalkalibacteraceae</taxon>
        <taxon>Geoalkalibacter</taxon>
    </lineage>
</organism>
<feature type="domain" description="Response regulatory" evidence="10">
    <location>
        <begin position="5"/>
        <end position="119"/>
    </location>
</feature>
<dbReference type="Pfam" id="PF00072">
    <property type="entry name" value="Response_reg"/>
    <property type="match status" value="1"/>
</dbReference>
<evidence type="ECO:0000256" key="8">
    <source>
        <dbReference type="PROSITE-ProRule" id="PRU00169"/>
    </source>
</evidence>
<dbReference type="SUPFAM" id="SSF52172">
    <property type="entry name" value="CheY-like"/>
    <property type="match status" value="1"/>
</dbReference>
<dbReference type="PROSITE" id="PS50110">
    <property type="entry name" value="RESPONSE_REGULATORY"/>
    <property type="match status" value="1"/>
</dbReference>
<dbReference type="GO" id="GO:0000160">
    <property type="term" value="P:phosphorelay signal transduction system"/>
    <property type="evidence" value="ECO:0007669"/>
    <property type="project" value="UniProtKB-KW"/>
</dbReference>
<dbReference type="SUPFAM" id="SSF46689">
    <property type="entry name" value="Homeodomain-like"/>
    <property type="match status" value="1"/>
</dbReference>
<dbReference type="SUPFAM" id="SSF52540">
    <property type="entry name" value="P-loop containing nucleoside triphosphate hydrolases"/>
    <property type="match status" value="1"/>
</dbReference>
<dbReference type="InterPro" id="IPR011006">
    <property type="entry name" value="CheY-like_superfamily"/>
</dbReference>
<evidence type="ECO:0000256" key="2">
    <source>
        <dbReference type="ARBA" id="ARBA00022741"/>
    </source>
</evidence>
<dbReference type="Proteomes" id="UP000035068">
    <property type="component" value="Unassembled WGS sequence"/>
</dbReference>
<dbReference type="PANTHER" id="PTHR32071">
    <property type="entry name" value="TRANSCRIPTIONAL REGULATORY PROTEIN"/>
    <property type="match status" value="1"/>
</dbReference>
<keyword evidence="6" id="KW-0238">DNA-binding</keyword>
<dbReference type="InterPro" id="IPR025944">
    <property type="entry name" value="Sigma_54_int_dom_CS"/>
</dbReference>
<dbReference type="InterPro" id="IPR003593">
    <property type="entry name" value="AAA+_ATPase"/>
</dbReference>
<keyword evidence="4" id="KW-0902">Two-component regulatory system</keyword>
<dbReference type="Pfam" id="PF25601">
    <property type="entry name" value="AAA_lid_14"/>
    <property type="match status" value="1"/>
</dbReference>
<dbReference type="InterPro" id="IPR058031">
    <property type="entry name" value="AAA_lid_NorR"/>
</dbReference>
<accession>A0A0C2EB30</accession>
<dbReference type="SMART" id="SM00382">
    <property type="entry name" value="AAA"/>
    <property type="match status" value="1"/>
</dbReference>
<dbReference type="SMART" id="SM00448">
    <property type="entry name" value="REC"/>
    <property type="match status" value="1"/>
</dbReference>
<evidence type="ECO:0000256" key="3">
    <source>
        <dbReference type="ARBA" id="ARBA00022840"/>
    </source>
</evidence>
<dbReference type="PROSITE" id="PS00676">
    <property type="entry name" value="SIGMA54_INTERACT_2"/>
    <property type="match status" value="1"/>
</dbReference>
<dbReference type="InterPro" id="IPR002197">
    <property type="entry name" value="HTH_Fis"/>
</dbReference>
<evidence type="ECO:0000256" key="4">
    <source>
        <dbReference type="ARBA" id="ARBA00023012"/>
    </source>
</evidence>
<dbReference type="Pfam" id="PF02954">
    <property type="entry name" value="HTH_8"/>
    <property type="match status" value="1"/>
</dbReference>
<dbReference type="GO" id="GO:0043565">
    <property type="term" value="F:sequence-specific DNA binding"/>
    <property type="evidence" value="ECO:0007669"/>
    <property type="project" value="InterPro"/>
</dbReference>
<dbReference type="PROSITE" id="PS00675">
    <property type="entry name" value="SIGMA54_INTERACT_1"/>
    <property type="match status" value="1"/>
</dbReference>
<evidence type="ECO:0000256" key="1">
    <source>
        <dbReference type="ARBA" id="ARBA00022553"/>
    </source>
</evidence>
<dbReference type="InterPro" id="IPR025662">
    <property type="entry name" value="Sigma_54_int_dom_ATP-bd_1"/>
</dbReference>
<dbReference type="InterPro" id="IPR001789">
    <property type="entry name" value="Sig_transdc_resp-reg_receiver"/>
</dbReference>
<dbReference type="FunFam" id="3.40.50.2300:FF:000018">
    <property type="entry name" value="DNA-binding transcriptional regulator NtrC"/>
    <property type="match status" value="1"/>
</dbReference>
<comment type="caution">
    <text evidence="11">The sequence shown here is derived from an EMBL/GenBank/DDBJ whole genome shotgun (WGS) entry which is preliminary data.</text>
</comment>
<proteinExistence type="predicted"/>
<dbReference type="AlphaFoldDB" id="A0A0C2EB30"/>
<dbReference type="InterPro" id="IPR025943">
    <property type="entry name" value="Sigma_54_int_dom_ATP-bd_2"/>
</dbReference>
<dbReference type="Gene3D" id="3.40.50.2300">
    <property type="match status" value="1"/>
</dbReference>
<dbReference type="CDD" id="cd00009">
    <property type="entry name" value="AAA"/>
    <property type="match status" value="1"/>
</dbReference>
<name>A0A0C2EB30_9BACT</name>
<evidence type="ECO:0000259" key="10">
    <source>
        <dbReference type="PROSITE" id="PS50110"/>
    </source>
</evidence>
<evidence type="ECO:0000256" key="7">
    <source>
        <dbReference type="ARBA" id="ARBA00023163"/>
    </source>
</evidence>
<dbReference type="PROSITE" id="PS00688">
    <property type="entry name" value="SIGMA54_INTERACT_3"/>
    <property type="match status" value="1"/>
</dbReference>
<keyword evidence="3" id="KW-0067">ATP-binding</keyword>
<evidence type="ECO:0000256" key="6">
    <source>
        <dbReference type="ARBA" id="ARBA00023125"/>
    </source>
</evidence>
<protein>
    <submittedName>
        <fullName evidence="11">Fis family transcriptional regulator</fullName>
    </submittedName>
</protein>
<feature type="modified residue" description="4-aspartylphosphate" evidence="8">
    <location>
        <position position="54"/>
    </location>
</feature>
<dbReference type="GO" id="GO:0005524">
    <property type="term" value="F:ATP binding"/>
    <property type="evidence" value="ECO:0007669"/>
    <property type="project" value="UniProtKB-KW"/>
</dbReference>
<keyword evidence="12" id="KW-1185">Reference proteome</keyword>
<evidence type="ECO:0000259" key="9">
    <source>
        <dbReference type="PROSITE" id="PS50045"/>
    </source>
</evidence>
<keyword evidence="5" id="KW-0805">Transcription regulation</keyword>
<keyword evidence="7" id="KW-0804">Transcription</keyword>
<feature type="domain" description="Sigma-54 factor interaction" evidence="9">
    <location>
        <begin position="144"/>
        <end position="368"/>
    </location>
</feature>
<dbReference type="Gene3D" id="1.10.10.60">
    <property type="entry name" value="Homeodomain-like"/>
    <property type="match status" value="1"/>
</dbReference>
<dbReference type="EMBL" id="JWJD01000007">
    <property type="protein sequence ID" value="KIH75788.1"/>
    <property type="molecule type" value="Genomic_DNA"/>
</dbReference>
<dbReference type="Gene3D" id="3.40.50.300">
    <property type="entry name" value="P-loop containing nucleotide triphosphate hydrolases"/>
    <property type="match status" value="1"/>
</dbReference>